<organism evidence="1 2">
    <name type="scientific">Aurantiacibacter gangjinensis</name>
    <dbReference type="NCBI Taxonomy" id="502682"/>
    <lineage>
        <taxon>Bacteria</taxon>
        <taxon>Pseudomonadati</taxon>
        <taxon>Pseudomonadota</taxon>
        <taxon>Alphaproteobacteria</taxon>
        <taxon>Sphingomonadales</taxon>
        <taxon>Erythrobacteraceae</taxon>
        <taxon>Aurantiacibacter</taxon>
    </lineage>
</organism>
<dbReference type="STRING" id="502682.BMF35_a0491"/>
<evidence type="ECO:0000313" key="1">
    <source>
        <dbReference type="EMBL" id="KLE31421.1"/>
    </source>
</evidence>
<dbReference type="RefSeq" id="WP_047006773.1">
    <property type="nucleotide sequence ID" value="NZ_CP018097.1"/>
</dbReference>
<sequence length="103" mass="10495">MKTPIAAFAALSLALAPLSAQANTRAADASVSLAGLAAAPAGIFDNEDDEACERDDLDIDEFDGDDDCGGGWLWVLGAAGVMALFVILLEDGEDGDFFASPGT</sequence>
<gene>
    <name evidence="1" type="ORF">AAW01_07440</name>
</gene>
<dbReference type="PATRIC" id="fig|502682.8.peg.1518"/>
<protein>
    <submittedName>
        <fullName evidence="1">Uncharacterized protein</fullName>
    </submittedName>
</protein>
<keyword evidence="2" id="KW-1185">Reference proteome</keyword>
<comment type="caution">
    <text evidence="1">The sequence shown here is derived from an EMBL/GenBank/DDBJ whole genome shotgun (WGS) entry which is preliminary data.</text>
</comment>
<proteinExistence type="predicted"/>
<name>A0A0G9ML14_9SPHN</name>
<dbReference type="Proteomes" id="UP000053070">
    <property type="component" value="Unassembled WGS sequence"/>
</dbReference>
<accession>A0A0G9ML14</accession>
<reference evidence="1 2" key="1">
    <citation type="submission" date="2015-04" db="EMBL/GenBank/DDBJ databases">
        <title>The draft genome sequence of Erythrobacr gangjinensis K7-2.</title>
        <authorList>
            <person name="Zhuang L."/>
            <person name="Liu Y."/>
            <person name="Shao Z."/>
        </authorList>
    </citation>
    <scope>NUCLEOTIDE SEQUENCE [LARGE SCALE GENOMIC DNA]</scope>
    <source>
        <strain evidence="1 2">K7-2</strain>
    </source>
</reference>
<dbReference type="EMBL" id="LBHC01000002">
    <property type="protein sequence ID" value="KLE31421.1"/>
    <property type="molecule type" value="Genomic_DNA"/>
</dbReference>
<dbReference type="AlphaFoldDB" id="A0A0G9ML14"/>
<dbReference type="KEGG" id="egn:BMF35_a0491"/>
<evidence type="ECO:0000313" key="2">
    <source>
        <dbReference type="Proteomes" id="UP000053070"/>
    </source>
</evidence>